<protein>
    <submittedName>
        <fullName evidence="1">Uncharacterized protein</fullName>
    </submittedName>
</protein>
<evidence type="ECO:0000313" key="2">
    <source>
        <dbReference type="Proteomes" id="UP001176941"/>
    </source>
</evidence>
<gene>
    <name evidence="1" type="ORF">MRATA1EN1_LOCUS17092</name>
</gene>
<sequence>MMTSSKERPLIFSIGIDLKIIATISEEQAPSSECALGQEDCVCSTIDCAAHPSPSALGVRVRHSMPVLTFRVSVRVCSWLHSHFCNQRPVNGLCMSFTVFQFVKTARSVVKTFLNTLKSNFFKINL</sequence>
<dbReference type="EMBL" id="OX459964">
    <property type="protein sequence ID" value="CAI9168130.1"/>
    <property type="molecule type" value="Genomic_DNA"/>
</dbReference>
<proteinExistence type="predicted"/>
<evidence type="ECO:0000313" key="1">
    <source>
        <dbReference type="EMBL" id="CAI9168130.1"/>
    </source>
</evidence>
<accession>A0ABN8Z2S6</accession>
<organism evidence="1 2">
    <name type="scientific">Rangifer tarandus platyrhynchus</name>
    <name type="common">Svalbard reindeer</name>
    <dbReference type="NCBI Taxonomy" id="3082113"/>
    <lineage>
        <taxon>Eukaryota</taxon>
        <taxon>Metazoa</taxon>
        <taxon>Chordata</taxon>
        <taxon>Craniata</taxon>
        <taxon>Vertebrata</taxon>
        <taxon>Euteleostomi</taxon>
        <taxon>Mammalia</taxon>
        <taxon>Eutheria</taxon>
        <taxon>Laurasiatheria</taxon>
        <taxon>Artiodactyla</taxon>
        <taxon>Ruminantia</taxon>
        <taxon>Pecora</taxon>
        <taxon>Cervidae</taxon>
        <taxon>Odocoileinae</taxon>
        <taxon>Rangifer</taxon>
    </lineage>
</organism>
<reference evidence="1" key="1">
    <citation type="submission" date="2023-04" db="EMBL/GenBank/DDBJ databases">
        <authorList>
            <consortium name="ELIXIR-Norway"/>
        </authorList>
    </citation>
    <scope>NUCLEOTIDE SEQUENCE [LARGE SCALE GENOMIC DNA]</scope>
</reference>
<name>A0ABN8Z2S6_RANTA</name>
<dbReference type="Proteomes" id="UP001176941">
    <property type="component" value="Chromosome 28"/>
</dbReference>
<keyword evidence="2" id="KW-1185">Reference proteome</keyword>